<dbReference type="SUPFAM" id="SSF56784">
    <property type="entry name" value="HAD-like"/>
    <property type="match status" value="1"/>
</dbReference>
<name>A0A0D7K8X8_9BURK</name>
<evidence type="ECO:0000313" key="5">
    <source>
        <dbReference type="Proteomes" id="UP000032566"/>
    </source>
</evidence>
<dbReference type="EMBL" id="JXYQ01000032">
    <property type="protein sequence ID" value="KJA10459.1"/>
    <property type="molecule type" value="Genomic_DNA"/>
</dbReference>
<keyword evidence="3" id="KW-0460">Magnesium</keyword>
<dbReference type="GO" id="GO:0016787">
    <property type="term" value="F:hydrolase activity"/>
    <property type="evidence" value="ECO:0007669"/>
    <property type="project" value="UniProtKB-KW"/>
</dbReference>
<evidence type="ECO:0000256" key="3">
    <source>
        <dbReference type="ARBA" id="ARBA00022842"/>
    </source>
</evidence>
<dbReference type="Proteomes" id="UP000032566">
    <property type="component" value="Unassembled WGS sequence"/>
</dbReference>
<organism evidence="4 5">
    <name type="scientific">Acidovorax temperans</name>
    <dbReference type="NCBI Taxonomy" id="80878"/>
    <lineage>
        <taxon>Bacteria</taxon>
        <taxon>Pseudomonadati</taxon>
        <taxon>Pseudomonadota</taxon>
        <taxon>Betaproteobacteria</taxon>
        <taxon>Burkholderiales</taxon>
        <taxon>Comamonadaceae</taxon>
        <taxon>Acidovorax</taxon>
    </lineage>
</organism>
<dbReference type="STRING" id="80878.RP29_10560"/>
<dbReference type="NCBIfam" id="TIGR01490">
    <property type="entry name" value="HAD-SF-IB-hyp1"/>
    <property type="match status" value="1"/>
</dbReference>
<dbReference type="PANTHER" id="PTHR43344:SF13">
    <property type="entry name" value="PHOSPHATASE RV3661-RELATED"/>
    <property type="match status" value="1"/>
</dbReference>
<dbReference type="InterPro" id="IPR023214">
    <property type="entry name" value="HAD_sf"/>
</dbReference>
<evidence type="ECO:0000313" key="4">
    <source>
        <dbReference type="EMBL" id="KJA10459.1"/>
    </source>
</evidence>
<proteinExistence type="predicted"/>
<dbReference type="InterPro" id="IPR036412">
    <property type="entry name" value="HAD-like_sf"/>
</dbReference>
<dbReference type="Gene3D" id="1.20.1440.100">
    <property type="entry name" value="SG protein - dephosphorylation function"/>
    <property type="match status" value="1"/>
</dbReference>
<reference evidence="4 5" key="1">
    <citation type="submission" date="2014-12" db="EMBL/GenBank/DDBJ databases">
        <title>Isolation of bacteria from lake water.</title>
        <authorList>
            <person name="Sheng K.-Y."/>
            <person name="Chin P.-S."/>
            <person name="Chan K.-G."/>
            <person name="Tan G.S."/>
        </authorList>
    </citation>
    <scope>NUCLEOTIDE SEQUENCE [LARGE SCALE GENOMIC DNA]</scope>
    <source>
        <strain evidence="4 5">KY4</strain>
    </source>
</reference>
<dbReference type="GO" id="GO:0046872">
    <property type="term" value="F:metal ion binding"/>
    <property type="evidence" value="ECO:0007669"/>
    <property type="project" value="UniProtKB-KW"/>
</dbReference>
<dbReference type="Gene3D" id="3.40.50.1000">
    <property type="entry name" value="HAD superfamily/HAD-like"/>
    <property type="match status" value="1"/>
</dbReference>
<dbReference type="InterPro" id="IPR050582">
    <property type="entry name" value="HAD-like_SerB"/>
</dbReference>
<sequence>MTDTQTPRLRLALFDLDHTLLPLDSDYEWGEFTIRLGWNDPVEFARRNDEFYAHYQAGTLDVHDYVRFATEAVRLRGPEAAAAAHAQFMREVIAPAIRPQALDLIRQHQAAGDHVLIVTATNEFVTRPIAKALGVEELLAVQLARDAQGWYTGEIDGIPTMRQGKVLRMEQWLADRQLGWGDVESTFYSDSMNDVPLLGKVDHPVATNPDPRLRALAQERGWRILDLFADDASAATAGA</sequence>
<gene>
    <name evidence="4" type="ORF">RP29_10560</name>
</gene>
<evidence type="ECO:0000256" key="1">
    <source>
        <dbReference type="ARBA" id="ARBA00022723"/>
    </source>
</evidence>
<keyword evidence="2" id="KW-0378">Hydrolase</keyword>
<comment type="caution">
    <text evidence="4">The sequence shown here is derived from an EMBL/GenBank/DDBJ whole genome shotgun (WGS) entry which is preliminary data.</text>
</comment>
<dbReference type="PANTHER" id="PTHR43344">
    <property type="entry name" value="PHOSPHOSERINE PHOSPHATASE"/>
    <property type="match status" value="1"/>
</dbReference>
<dbReference type="Pfam" id="PF12710">
    <property type="entry name" value="HAD"/>
    <property type="match status" value="1"/>
</dbReference>
<protein>
    <submittedName>
        <fullName evidence="4">Phosphoserine phosphatase</fullName>
    </submittedName>
</protein>
<dbReference type="AlphaFoldDB" id="A0A0D7K8X8"/>
<dbReference type="InterPro" id="IPR006385">
    <property type="entry name" value="HAD_hydro_SerB1"/>
</dbReference>
<dbReference type="RefSeq" id="WP_044398160.1">
    <property type="nucleotide sequence ID" value="NZ_JXYQ01000032.1"/>
</dbReference>
<dbReference type="NCBIfam" id="TIGR01488">
    <property type="entry name" value="HAD-SF-IB"/>
    <property type="match status" value="1"/>
</dbReference>
<keyword evidence="5" id="KW-1185">Reference proteome</keyword>
<dbReference type="OrthoDB" id="9784466at2"/>
<accession>A0A0D7K8X8</accession>
<dbReference type="PATRIC" id="fig|80878.5.peg.1772"/>
<dbReference type="CDD" id="cd02612">
    <property type="entry name" value="HAD_PGPPase"/>
    <property type="match status" value="1"/>
</dbReference>
<evidence type="ECO:0000256" key="2">
    <source>
        <dbReference type="ARBA" id="ARBA00022801"/>
    </source>
</evidence>
<keyword evidence="1" id="KW-0479">Metal-binding</keyword>